<comment type="caution">
    <text evidence="2">The sequence shown here is derived from an EMBL/GenBank/DDBJ whole genome shotgun (WGS) entry which is preliminary data.</text>
</comment>
<dbReference type="Proteomes" id="UP001307849">
    <property type="component" value="Unassembled WGS sequence"/>
</dbReference>
<protein>
    <recommendedName>
        <fullName evidence="1">F-box domain-containing protein</fullName>
    </recommendedName>
</protein>
<accession>A0AAN8PS12</accession>
<dbReference type="AlphaFoldDB" id="A0AAN8PS12"/>
<proteinExistence type="predicted"/>
<keyword evidence="3" id="KW-1185">Reference proteome</keyword>
<evidence type="ECO:0000259" key="1">
    <source>
        <dbReference type="PROSITE" id="PS50181"/>
    </source>
</evidence>
<dbReference type="EMBL" id="JAVHJM010000001">
    <property type="protein sequence ID" value="KAK6521322.1"/>
    <property type="molecule type" value="Genomic_DNA"/>
</dbReference>
<sequence>MASPNPPPATIPTSSTSTTPLLNLPKDVFLLFLNHLTYTDILSVSLTTKGLYYLNPPESTPGYPGKDCARTIRQIFLTKPLQSVEAGNNNDNKNGYCSYCPQKLCPPTCPSAIILDSKTGIFYPTALYPYQTAVPASTSNFPDSIDHCSTHFTPKESSSITPKQWDNTDIHLPLKTQTFNKGIYKTIWCNHHRCPPSLLDTNFHKQNPSVGAYRLYRDYNSKLWTSIRYNLRSPHLPIHIELPRGLKEIPFKDLDDDTDASHPPQQLFLNELCYHCRLPINTRPWYDRICECPTRHSQRWVNGEYHRVRFLKMGKKWAECNCEPIIVRIMLTKGFEIGFKDERGRMFYFGLAVEVGQGEVEGEGGVRTKVLKVAKPLEVEKMVGMMAATTGGGGSIDDVGFEGLEGYKGCEECKTTRVRNWDVDLGC</sequence>
<feature type="domain" description="F-box" evidence="1">
    <location>
        <begin position="18"/>
        <end position="54"/>
    </location>
</feature>
<evidence type="ECO:0000313" key="3">
    <source>
        <dbReference type="Proteomes" id="UP001307849"/>
    </source>
</evidence>
<organism evidence="2 3">
    <name type="scientific">Arthrobotrys conoides</name>
    <dbReference type="NCBI Taxonomy" id="74498"/>
    <lineage>
        <taxon>Eukaryota</taxon>
        <taxon>Fungi</taxon>
        <taxon>Dikarya</taxon>
        <taxon>Ascomycota</taxon>
        <taxon>Pezizomycotina</taxon>
        <taxon>Orbiliomycetes</taxon>
        <taxon>Orbiliales</taxon>
        <taxon>Orbiliaceae</taxon>
        <taxon>Arthrobotrys</taxon>
    </lineage>
</organism>
<name>A0AAN8PS12_9PEZI</name>
<dbReference type="PROSITE" id="PS50181">
    <property type="entry name" value="FBOX"/>
    <property type="match status" value="1"/>
</dbReference>
<gene>
    <name evidence="2" type="ORF">TWF506_001546</name>
</gene>
<reference evidence="2 3" key="1">
    <citation type="submission" date="2019-10" db="EMBL/GenBank/DDBJ databases">
        <authorList>
            <person name="Palmer J.M."/>
        </authorList>
    </citation>
    <scope>NUCLEOTIDE SEQUENCE [LARGE SCALE GENOMIC DNA]</scope>
    <source>
        <strain evidence="2 3">TWF506</strain>
    </source>
</reference>
<dbReference type="InterPro" id="IPR001810">
    <property type="entry name" value="F-box_dom"/>
</dbReference>
<evidence type="ECO:0000313" key="2">
    <source>
        <dbReference type="EMBL" id="KAK6521322.1"/>
    </source>
</evidence>